<dbReference type="AlphaFoldDB" id="A0A917PNR4"/>
<protein>
    <submittedName>
        <fullName evidence="1">Uncharacterized protein</fullName>
    </submittedName>
</protein>
<proteinExistence type="predicted"/>
<reference evidence="1" key="2">
    <citation type="submission" date="2020-09" db="EMBL/GenBank/DDBJ databases">
        <authorList>
            <person name="Sun Q."/>
            <person name="Ohkuma M."/>
        </authorList>
    </citation>
    <scope>NUCLEOTIDE SEQUENCE</scope>
    <source>
        <strain evidence="1">JCM 14371</strain>
    </source>
</reference>
<accession>A0A917PNR4</accession>
<organism evidence="1 2">
    <name type="scientific">Deinococcus aquiradiocola</name>
    <dbReference type="NCBI Taxonomy" id="393059"/>
    <lineage>
        <taxon>Bacteria</taxon>
        <taxon>Thermotogati</taxon>
        <taxon>Deinococcota</taxon>
        <taxon>Deinococci</taxon>
        <taxon>Deinococcales</taxon>
        <taxon>Deinococcaceae</taxon>
        <taxon>Deinococcus</taxon>
    </lineage>
</organism>
<comment type="caution">
    <text evidence="1">The sequence shown here is derived from an EMBL/GenBank/DDBJ whole genome shotgun (WGS) entry which is preliminary data.</text>
</comment>
<evidence type="ECO:0000313" key="2">
    <source>
        <dbReference type="Proteomes" id="UP000635726"/>
    </source>
</evidence>
<dbReference type="EMBL" id="BMOE01000015">
    <property type="protein sequence ID" value="GGJ86272.1"/>
    <property type="molecule type" value="Genomic_DNA"/>
</dbReference>
<dbReference type="Proteomes" id="UP000635726">
    <property type="component" value="Unassembled WGS sequence"/>
</dbReference>
<name>A0A917PNR4_9DEIO</name>
<reference evidence="1" key="1">
    <citation type="journal article" date="2014" name="Int. J. Syst. Evol. Microbiol.">
        <title>Complete genome sequence of Corynebacterium casei LMG S-19264T (=DSM 44701T), isolated from a smear-ripened cheese.</title>
        <authorList>
            <consortium name="US DOE Joint Genome Institute (JGI-PGF)"/>
            <person name="Walter F."/>
            <person name="Albersmeier A."/>
            <person name="Kalinowski J."/>
            <person name="Ruckert C."/>
        </authorList>
    </citation>
    <scope>NUCLEOTIDE SEQUENCE</scope>
    <source>
        <strain evidence="1">JCM 14371</strain>
    </source>
</reference>
<gene>
    <name evidence="1" type="ORF">GCM10008939_32730</name>
</gene>
<evidence type="ECO:0000313" key="1">
    <source>
        <dbReference type="EMBL" id="GGJ86272.1"/>
    </source>
</evidence>
<keyword evidence="2" id="KW-1185">Reference proteome</keyword>
<sequence length="75" mass="7331">MRGWSRPGSSGCLLGPQAGLALARTSGVLTVARAGCAGSVEEGALPVGLLDQGFEFAAFAGEAVGLGLQVADGEV</sequence>